<evidence type="ECO:0000259" key="9">
    <source>
        <dbReference type="PROSITE" id="PS52029"/>
    </source>
</evidence>
<dbReference type="EMBL" id="VUNC01000006">
    <property type="protein sequence ID" value="MST73021.1"/>
    <property type="molecule type" value="Genomic_DNA"/>
</dbReference>
<dbReference type="Gene3D" id="3.10.20.800">
    <property type="match status" value="1"/>
</dbReference>
<dbReference type="InterPro" id="IPR005490">
    <property type="entry name" value="LD_TPept_cat_dom"/>
</dbReference>
<name>A0A6N7XUI7_9ACTN</name>
<evidence type="ECO:0000256" key="1">
    <source>
        <dbReference type="ARBA" id="ARBA00004752"/>
    </source>
</evidence>
<dbReference type="Proteomes" id="UP000469325">
    <property type="component" value="Unassembled WGS sequence"/>
</dbReference>
<evidence type="ECO:0000256" key="3">
    <source>
        <dbReference type="ARBA" id="ARBA00022960"/>
    </source>
</evidence>
<comment type="caution">
    <text evidence="10">The sequence shown here is derived from an EMBL/GenBank/DDBJ whole genome shotgun (WGS) entry which is preliminary data.</text>
</comment>
<evidence type="ECO:0000313" key="11">
    <source>
        <dbReference type="Proteomes" id="UP000469325"/>
    </source>
</evidence>
<dbReference type="CDD" id="cd16913">
    <property type="entry name" value="YkuD_like"/>
    <property type="match status" value="1"/>
</dbReference>
<dbReference type="GO" id="GO:0008360">
    <property type="term" value="P:regulation of cell shape"/>
    <property type="evidence" value="ECO:0007669"/>
    <property type="project" value="UniProtKB-UniRule"/>
</dbReference>
<dbReference type="InterPro" id="IPR050979">
    <property type="entry name" value="LD-transpeptidase"/>
</dbReference>
<reference evidence="10 11" key="1">
    <citation type="submission" date="2019-08" db="EMBL/GenBank/DDBJ databases">
        <title>In-depth cultivation of the pig gut microbiome towards novel bacterial diversity and tailored functional studies.</title>
        <authorList>
            <person name="Wylensek D."/>
            <person name="Hitch T.C.A."/>
            <person name="Clavel T."/>
        </authorList>
    </citation>
    <scope>NUCLEOTIDE SEQUENCE [LARGE SCALE GENOMIC DNA]</scope>
    <source>
        <strain evidence="10 11">CA-Schmier-601-WT-1</strain>
    </source>
</reference>
<dbReference type="UniPathway" id="UPA00219"/>
<evidence type="ECO:0000256" key="4">
    <source>
        <dbReference type="ARBA" id="ARBA00022984"/>
    </source>
</evidence>
<comment type="pathway">
    <text evidence="1 6">Cell wall biogenesis; peptidoglycan biosynthesis.</text>
</comment>
<keyword evidence="8" id="KW-1133">Transmembrane helix</keyword>
<dbReference type="SUPFAM" id="SSF141523">
    <property type="entry name" value="L,D-transpeptidase catalytic domain-like"/>
    <property type="match status" value="1"/>
</dbReference>
<sequence length="483" mass="51564">MSHPTPVRCTLPKHADPDPSKQPEKEPKRGRRRGIAALCAVVGAVVVAYAVGFAFFSTHFVPGTTVNGTDVSGMDQAALERLVNQGISGWEEKAQGPNGFSLTLKASDVSLKADASAYARGAMDQNHPERWPLGLFEKTQVHVTEATSYDETALKAAVASAVETYNASATQPTNAGIEYNSDQKAFVATDEAVGTALDADAVEKAVASGVASLSTDVRLDDSVLAQPSLGKDDATLKETLKRANQILALKIPLSLDGKTLATVGSDQLSGWVSVSNGTQIDVSRDAIASWVSDQLSDQVASSDEEHDWALDSDSLAGSIFDAVCNASSDAIEIPRTLVGTRPAESEGAREQGRHIDVNLTTQYARFYDSDGTVIWRSYFVSGDTSEGRATPTGTFHINNKMTDQTLVGADEDKDGEPDYRSKVSYWMPFQGNSVGLHDAPWRSSFGGTIYQWNGSHGCINLPSQSAAELYSLVKVGDKVIVHT</sequence>
<dbReference type="PROSITE" id="PS52029">
    <property type="entry name" value="LD_TPASE"/>
    <property type="match status" value="1"/>
</dbReference>
<evidence type="ECO:0000256" key="8">
    <source>
        <dbReference type="SAM" id="Phobius"/>
    </source>
</evidence>
<dbReference type="Pfam" id="PF03734">
    <property type="entry name" value="YkuD"/>
    <property type="match status" value="1"/>
</dbReference>
<evidence type="ECO:0000256" key="6">
    <source>
        <dbReference type="PROSITE-ProRule" id="PRU01373"/>
    </source>
</evidence>
<organism evidence="10 11">
    <name type="scientific">Olsenella porci</name>
    <dbReference type="NCBI Taxonomy" id="2652279"/>
    <lineage>
        <taxon>Bacteria</taxon>
        <taxon>Bacillati</taxon>
        <taxon>Actinomycetota</taxon>
        <taxon>Coriobacteriia</taxon>
        <taxon>Coriobacteriales</taxon>
        <taxon>Atopobiaceae</taxon>
        <taxon>Olsenella</taxon>
    </lineage>
</organism>
<keyword evidence="11" id="KW-1185">Reference proteome</keyword>
<accession>A0A6N7XUI7</accession>
<dbReference type="GO" id="GO:0071555">
    <property type="term" value="P:cell wall organization"/>
    <property type="evidence" value="ECO:0007669"/>
    <property type="project" value="UniProtKB-UniRule"/>
</dbReference>
<dbReference type="AlphaFoldDB" id="A0A6N7XUI7"/>
<feature type="domain" description="L,D-TPase catalytic" evidence="9">
    <location>
        <begin position="353"/>
        <end position="482"/>
    </location>
</feature>
<keyword evidence="2" id="KW-0808">Transferase</keyword>
<feature type="compositionally biased region" description="Basic and acidic residues" evidence="7">
    <location>
        <begin position="13"/>
        <end position="27"/>
    </location>
</feature>
<feature type="region of interest" description="Disordered" evidence="7">
    <location>
        <begin position="1"/>
        <end position="31"/>
    </location>
</feature>
<evidence type="ECO:0000256" key="2">
    <source>
        <dbReference type="ARBA" id="ARBA00022679"/>
    </source>
</evidence>
<evidence type="ECO:0000256" key="5">
    <source>
        <dbReference type="ARBA" id="ARBA00023316"/>
    </source>
</evidence>
<proteinExistence type="predicted"/>
<dbReference type="GO" id="GO:0018104">
    <property type="term" value="P:peptidoglycan-protein cross-linking"/>
    <property type="evidence" value="ECO:0007669"/>
    <property type="project" value="TreeGrafter"/>
</dbReference>
<dbReference type="GO" id="GO:0016740">
    <property type="term" value="F:transferase activity"/>
    <property type="evidence" value="ECO:0007669"/>
    <property type="project" value="UniProtKB-KW"/>
</dbReference>
<dbReference type="PANTHER" id="PTHR30582">
    <property type="entry name" value="L,D-TRANSPEPTIDASE"/>
    <property type="match status" value="1"/>
</dbReference>
<keyword evidence="8" id="KW-0472">Membrane</keyword>
<evidence type="ECO:0000256" key="7">
    <source>
        <dbReference type="SAM" id="MobiDB-lite"/>
    </source>
</evidence>
<feature type="active site" description="Proton donor/acceptor" evidence="6">
    <location>
        <position position="437"/>
    </location>
</feature>
<dbReference type="PANTHER" id="PTHR30582:SF2">
    <property type="entry name" value="L,D-TRANSPEPTIDASE YCIB-RELATED"/>
    <property type="match status" value="1"/>
</dbReference>
<dbReference type="InterPro" id="IPR038054">
    <property type="entry name" value="LD_TPept-like_central_sf"/>
</dbReference>
<dbReference type="GO" id="GO:0005576">
    <property type="term" value="C:extracellular region"/>
    <property type="evidence" value="ECO:0007669"/>
    <property type="project" value="TreeGrafter"/>
</dbReference>
<feature type="active site" description="Nucleophile" evidence="6">
    <location>
        <position position="458"/>
    </location>
</feature>
<gene>
    <name evidence="10" type="ORF">FYJ68_07855</name>
</gene>
<keyword evidence="8" id="KW-0812">Transmembrane</keyword>
<evidence type="ECO:0000313" key="10">
    <source>
        <dbReference type="EMBL" id="MST73021.1"/>
    </source>
</evidence>
<keyword evidence="3 6" id="KW-0133">Cell shape</keyword>
<dbReference type="InterPro" id="IPR038063">
    <property type="entry name" value="Transpep_catalytic_dom"/>
</dbReference>
<feature type="transmembrane region" description="Helical" evidence="8">
    <location>
        <begin position="35"/>
        <end position="56"/>
    </location>
</feature>
<dbReference type="GO" id="GO:0071972">
    <property type="term" value="F:peptidoglycan L,D-transpeptidase activity"/>
    <property type="evidence" value="ECO:0007669"/>
    <property type="project" value="TreeGrafter"/>
</dbReference>
<keyword evidence="5 6" id="KW-0961">Cell wall biogenesis/degradation</keyword>
<protein>
    <submittedName>
        <fullName evidence="10">L,D-transpeptidase family protein</fullName>
    </submittedName>
</protein>
<keyword evidence="4 6" id="KW-0573">Peptidoglycan synthesis</keyword>
<dbReference type="Gene3D" id="2.40.440.10">
    <property type="entry name" value="L,D-transpeptidase catalytic domain-like"/>
    <property type="match status" value="1"/>
</dbReference>